<dbReference type="RefSeq" id="WP_271888903.1">
    <property type="nucleotide sequence ID" value="NZ_JAQBIE010000010.1"/>
</dbReference>
<dbReference type="Pfam" id="PF08239">
    <property type="entry name" value="SH3_3"/>
    <property type="match status" value="1"/>
</dbReference>
<keyword evidence="3" id="KW-1185">Reference proteome</keyword>
<protein>
    <submittedName>
        <fullName evidence="2">SH3 domain-containing protein</fullName>
    </submittedName>
</protein>
<evidence type="ECO:0000259" key="1">
    <source>
        <dbReference type="Pfam" id="PF08239"/>
    </source>
</evidence>
<sequence>MNRIKFTTVLAFILVAGCGVSPDGRVMVKGAGPDDLLKLRTGPGLDHEVIMGLPDGTRLNRRECSPTNGRTWCKVTLTDSPQISGYVSAEYLTVI</sequence>
<dbReference type="Proteomes" id="UP001165641">
    <property type="component" value="Unassembled WGS sequence"/>
</dbReference>
<reference evidence="2" key="1">
    <citation type="submission" date="2022-12" db="EMBL/GenBank/DDBJ databases">
        <title>Paracoccus onchidii sp. nov., isolated from a marine invertebrate from the South China Sea.</title>
        <authorList>
            <person name="Xu S."/>
            <person name="Liu Z."/>
            <person name="Xu Y."/>
        </authorList>
    </citation>
    <scope>NUCLEOTIDE SEQUENCE</scope>
    <source>
        <strain evidence="2">Z330</strain>
    </source>
</reference>
<evidence type="ECO:0000313" key="3">
    <source>
        <dbReference type="Proteomes" id="UP001165641"/>
    </source>
</evidence>
<name>A0ABT4ZEM8_9RHOB</name>
<feature type="domain" description="SH3b" evidence="1">
    <location>
        <begin position="37"/>
        <end position="93"/>
    </location>
</feature>
<proteinExistence type="predicted"/>
<evidence type="ECO:0000313" key="2">
    <source>
        <dbReference type="EMBL" id="MDB6177783.1"/>
    </source>
</evidence>
<accession>A0ABT4ZEM8</accession>
<dbReference type="Gene3D" id="2.30.30.40">
    <property type="entry name" value="SH3 Domains"/>
    <property type="match status" value="1"/>
</dbReference>
<comment type="caution">
    <text evidence="2">The sequence shown here is derived from an EMBL/GenBank/DDBJ whole genome shotgun (WGS) entry which is preliminary data.</text>
</comment>
<organism evidence="2 3">
    <name type="scientific">Paracoccus onchidii</name>
    <dbReference type="NCBI Taxonomy" id="3017813"/>
    <lineage>
        <taxon>Bacteria</taxon>
        <taxon>Pseudomonadati</taxon>
        <taxon>Pseudomonadota</taxon>
        <taxon>Alphaproteobacteria</taxon>
        <taxon>Rhodobacterales</taxon>
        <taxon>Paracoccaceae</taxon>
        <taxon>Paracoccus</taxon>
    </lineage>
</organism>
<gene>
    <name evidence="2" type="ORF">PAF17_09745</name>
</gene>
<dbReference type="PROSITE" id="PS51257">
    <property type="entry name" value="PROKAR_LIPOPROTEIN"/>
    <property type="match status" value="1"/>
</dbReference>
<dbReference type="EMBL" id="JAQBIE010000010">
    <property type="protein sequence ID" value="MDB6177783.1"/>
    <property type="molecule type" value="Genomic_DNA"/>
</dbReference>
<dbReference type="InterPro" id="IPR003646">
    <property type="entry name" value="SH3-like_bac-type"/>
</dbReference>